<keyword evidence="5" id="KW-1185">Reference proteome</keyword>
<dbReference type="InterPro" id="IPR006311">
    <property type="entry name" value="TAT_signal"/>
</dbReference>
<name>A0A1I6L4W1_9BACT</name>
<protein>
    <submittedName>
        <fullName evidence="4">Uncharacterized lipoprotein YddW, UPF0748 family</fullName>
    </submittedName>
</protein>
<feature type="signal peptide" evidence="2">
    <location>
        <begin position="1"/>
        <end position="31"/>
    </location>
</feature>
<dbReference type="Proteomes" id="UP000199024">
    <property type="component" value="Unassembled WGS sequence"/>
</dbReference>
<accession>A0A1I6L4W1</accession>
<dbReference type="PROSITE" id="PS51318">
    <property type="entry name" value="TAT"/>
    <property type="match status" value="1"/>
</dbReference>
<dbReference type="PANTHER" id="PTHR43405">
    <property type="entry name" value="GLYCOSYL HYDROLASE DIGH"/>
    <property type="match status" value="1"/>
</dbReference>
<evidence type="ECO:0000256" key="1">
    <source>
        <dbReference type="ARBA" id="ARBA00022729"/>
    </source>
</evidence>
<dbReference type="InterPro" id="IPR003790">
    <property type="entry name" value="GHL10"/>
</dbReference>
<keyword evidence="1 2" id="KW-0732">Signal</keyword>
<dbReference type="Gene3D" id="3.20.20.80">
    <property type="entry name" value="Glycosidases"/>
    <property type="match status" value="1"/>
</dbReference>
<feature type="chain" id="PRO_5011694015" evidence="2">
    <location>
        <begin position="32"/>
        <end position="394"/>
    </location>
</feature>
<dbReference type="OrthoDB" id="9760892at2"/>
<reference evidence="4 5" key="1">
    <citation type="submission" date="2016-10" db="EMBL/GenBank/DDBJ databases">
        <authorList>
            <person name="de Groot N.N."/>
        </authorList>
    </citation>
    <scope>NUCLEOTIDE SEQUENCE [LARGE SCALE GENOMIC DNA]</scope>
    <source>
        <strain evidence="4 5">DSM 21001</strain>
    </source>
</reference>
<keyword evidence="4" id="KW-0449">Lipoprotein</keyword>
<evidence type="ECO:0000256" key="2">
    <source>
        <dbReference type="SAM" id="SignalP"/>
    </source>
</evidence>
<feature type="domain" description="Glycosyl hydrolase-like 10" evidence="3">
    <location>
        <begin position="51"/>
        <end position="323"/>
    </location>
</feature>
<dbReference type="Pfam" id="PF02638">
    <property type="entry name" value="GHL10"/>
    <property type="match status" value="1"/>
</dbReference>
<dbReference type="RefSeq" id="WP_089835881.1">
    <property type="nucleotide sequence ID" value="NZ_FOZL01000001.1"/>
</dbReference>
<gene>
    <name evidence="4" type="ORF">SAMN05421771_0266</name>
</gene>
<dbReference type="AlphaFoldDB" id="A0A1I6L4W1"/>
<evidence type="ECO:0000259" key="3">
    <source>
        <dbReference type="Pfam" id="PF02638"/>
    </source>
</evidence>
<dbReference type="PANTHER" id="PTHR43405:SF1">
    <property type="entry name" value="GLYCOSYL HYDROLASE DIGH"/>
    <property type="match status" value="1"/>
</dbReference>
<dbReference type="EMBL" id="FOZL01000001">
    <property type="protein sequence ID" value="SFR98515.1"/>
    <property type="molecule type" value="Genomic_DNA"/>
</dbReference>
<dbReference type="InterPro" id="IPR052177">
    <property type="entry name" value="Divisome_Glycosyl_Hydrolase"/>
</dbReference>
<evidence type="ECO:0000313" key="5">
    <source>
        <dbReference type="Proteomes" id="UP000199024"/>
    </source>
</evidence>
<sequence length="394" mass="44393">MSESWNRSLSRRKVLQLLPTAAVAAALPAGAQPTPKAVPVPRAPKPAKEVRAIWIHPEQHTDAKEKLGKAQIKATVERYARANFTLLLPWTLSGYLAALDHPEYRKLHPTAEWDYLGVLIDEATKEGLDVDMWYSFTDYRDLKSPEFDPGIGGSPEWMAKRLDEVVPGQTLMKLDAQRVENVCPQHYKARAWMQAQLEKTFVRYPKLNGFHIEEPGYGTKGYCVCALCRSVFEQLHGRKLTDALDTQIAEDFRTIGPSAFVEEIRDQMMQKHPKMMLSANGGHDWRHDRIRGRDWGRWANSGWLRYYVPQVYQSDINIFRSQLALTLSDIGASCPVYAGMALDSTSGKNTIEGIVEQIHASRDLGAPGVALFHGAAFTDEHLKVLKDGPFKRPV</sequence>
<evidence type="ECO:0000313" key="4">
    <source>
        <dbReference type="EMBL" id="SFR98515.1"/>
    </source>
</evidence>
<dbReference type="STRING" id="474950.SAMN05421771_0266"/>
<organism evidence="4 5">
    <name type="scientific">Granulicella pectinivorans</name>
    <dbReference type="NCBI Taxonomy" id="474950"/>
    <lineage>
        <taxon>Bacteria</taxon>
        <taxon>Pseudomonadati</taxon>
        <taxon>Acidobacteriota</taxon>
        <taxon>Terriglobia</taxon>
        <taxon>Terriglobales</taxon>
        <taxon>Acidobacteriaceae</taxon>
        <taxon>Granulicella</taxon>
    </lineage>
</organism>
<proteinExistence type="predicted"/>